<feature type="compositionally biased region" description="Polar residues" evidence="1">
    <location>
        <begin position="1"/>
        <end position="22"/>
    </location>
</feature>
<dbReference type="Pfam" id="PF03703">
    <property type="entry name" value="bPH_2"/>
    <property type="match status" value="3"/>
</dbReference>
<evidence type="ECO:0000256" key="1">
    <source>
        <dbReference type="SAM" id="MobiDB-lite"/>
    </source>
</evidence>
<keyword evidence="5" id="KW-1185">Reference proteome</keyword>
<keyword evidence="2" id="KW-0812">Transmembrane</keyword>
<keyword evidence="2" id="KW-1133">Transmembrane helix</keyword>
<dbReference type="Proteomes" id="UP001500943">
    <property type="component" value="Unassembled WGS sequence"/>
</dbReference>
<feature type="domain" description="YdbS-like PH" evidence="3">
    <location>
        <begin position="450"/>
        <end position="526"/>
    </location>
</feature>
<feature type="transmembrane region" description="Helical" evidence="2">
    <location>
        <begin position="299"/>
        <end position="317"/>
    </location>
</feature>
<accession>A0ABN1VQG0</accession>
<feature type="region of interest" description="Disordered" evidence="1">
    <location>
        <begin position="1"/>
        <end position="29"/>
    </location>
</feature>
<dbReference type="InterPro" id="IPR005182">
    <property type="entry name" value="YdbS-like_PH"/>
</dbReference>
<evidence type="ECO:0000259" key="3">
    <source>
        <dbReference type="Pfam" id="PF03703"/>
    </source>
</evidence>
<feature type="region of interest" description="Disordered" evidence="1">
    <location>
        <begin position="536"/>
        <end position="589"/>
    </location>
</feature>
<comment type="caution">
    <text evidence="4">The sequence shown here is derived from an EMBL/GenBank/DDBJ whole genome shotgun (WGS) entry which is preliminary data.</text>
</comment>
<feature type="domain" description="YdbS-like PH" evidence="3">
    <location>
        <begin position="325"/>
        <end position="402"/>
    </location>
</feature>
<feature type="transmembrane region" description="Helical" evidence="2">
    <location>
        <begin position="269"/>
        <end position="293"/>
    </location>
</feature>
<gene>
    <name evidence="4" type="ORF">GCM10009655_19220</name>
</gene>
<keyword evidence="2" id="KW-0472">Membrane</keyword>
<reference evidence="4 5" key="1">
    <citation type="journal article" date="2019" name="Int. J. Syst. Evol. Microbiol.">
        <title>The Global Catalogue of Microorganisms (GCM) 10K type strain sequencing project: providing services to taxonomists for standard genome sequencing and annotation.</title>
        <authorList>
            <consortium name="The Broad Institute Genomics Platform"/>
            <consortium name="The Broad Institute Genome Sequencing Center for Infectious Disease"/>
            <person name="Wu L."/>
            <person name="Ma J."/>
        </authorList>
    </citation>
    <scope>NUCLEOTIDE SEQUENCE [LARGE SCALE GENOMIC DNA]</scope>
    <source>
        <strain evidence="4 5">JCM 12762</strain>
    </source>
</reference>
<evidence type="ECO:0000313" key="5">
    <source>
        <dbReference type="Proteomes" id="UP001500943"/>
    </source>
</evidence>
<dbReference type="PANTHER" id="PTHR34473">
    <property type="entry name" value="UPF0699 TRANSMEMBRANE PROTEIN YDBS"/>
    <property type="match status" value="1"/>
</dbReference>
<dbReference type="PANTHER" id="PTHR34473:SF2">
    <property type="entry name" value="UPF0699 TRANSMEMBRANE PROTEIN YDBT"/>
    <property type="match status" value="1"/>
</dbReference>
<protein>
    <submittedName>
        <fullName evidence="4">PH domain-containing protein</fullName>
    </submittedName>
</protein>
<dbReference type="RefSeq" id="WP_343925349.1">
    <property type="nucleotide sequence ID" value="NZ_BAAAKW010000032.1"/>
</dbReference>
<dbReference type="EMBL" id="BAAAKW010000032">
    <property type="protein sequence ID" value="GAA1219845.1"/>
    <property type="molecule type" value="Genomic_DNA"/>
</dbReference>
<organism evidence="4 5">
    <name type="scientific">Rhodoglobus aureus</name>
    <dbReference type="NCBI Taxonomy" id="191497"/>
    <lineage>
        <taxon>Bacteria</taxon>
        <taxon>Bacillati</taxon>
        <taxon>Actinomycetota</taxon>
        <taxon>Actinomycetes</taxon>
        <taxon>Micrococcales</taxon>
        <taxon>Microbacteriaceae</taxon>
        <taxon>Rhodoglobus</taxon>
    </lineage>
</organism>
<evidence type="ECO:0000313" key="4">
    <source>
        <dbReference type="EMBL" id="GAA1219845.1"/>
    </source>
</evidence>
<sequence length="589" mass="63030">MSELNGDQSEPGQGPSPETSAWTAPGETPGLASPAENIAALPAEVQRLADGEWHRLHPATPLLRGGIALIAIIGVIIVNARDFFIGVLFNDQNEFEPFGRLANSGLLIPAILIVLAVLVLSILGFYFSWRMNTFRITDELVEVRSGILFRTNRRGRLDRIQGINISRPLFARLFGAAKLEVNVAGQDANVELAYLSSRGADDLRLAILQLASGTRAAEAAAAATAAGEGASDSEHVGLVEKRVNEFLAPELDPHAAPPESIVRISLPRLIGSVVLSEATIIAILVAIGIIVTISVTGHYGWLLAFLPGVLGLGGYLVSRLTKSLRYSIASTTDGIRVGYGLLSTTNETLPPGRIHAVEVSQPLLWRPAGWWEIKINTASQGSSSSGEAAKTTLLPVGDMADVHRVLQLILPSLADEKSRELLEAGLAVGAHDDAFVTSPKRARALRWFAWRRNGFTMISDAVALRKGAIWRSLVLVPQARMQSVSMSEGPLLRRMGLAELRVHTVAGPISATIGALDRNDVIEFFNEVSRTAVQSASVDTSHRWRSGSAERTPVAAAEDPAAEDATAEPSMPQTPTPSIPFTPTSTEQI</sequence>
<name>A0ABN1VQG0_9MICO</name>
<feature type="domain" description="YdbS-like PH" evidence="3">
    <location>
        <begin position="129"/>
        <end position="204"/>
    </location>
</feature>
<evidence type="ECO:0000256" key="2">
    <source>
        <dbReference type="SAM" id="Phobius"/>
    </source>
</evidence>
<feature type="transmembrane region" description="Helical" evidence="2">
    <location>
        <begin position="106"/>
        <end position="127"/>
    </location>
</feature>
<feature type="transmembrane region" description="Helical" evidence="2">
    <location>
        <begin position="62"/>
        <end position="86"/>
    </location>
</feature>
<proteinExistence type="predicted"/>